<reference evidence="4" key="1">
    <citation type="submission" date="2017-02" db="EMBL/GenBank/DDBJ databases">
        <authorList>
            <person name="Varghese N."/>
            <person name="Submissions S."/>
        </authorList>
    </citation>
    <scope>NUCLEOTIDE SEQUENCE [LARGE SCALE GENOMIC DNA]</scope>
    <source>
        <strain evidence="4">DSM 22224</strain>
    </source>
</reference>
<keyword evidence="4" id="KW-1185">Reference proteome</keyword>
<evidence type="ECO:0000256" key="1">
    <source>
        <dbReference type="SAM" id="MobiDB-lite"/>
    </source>
</evidence>
<keyword evidence="2" id="KW-0732">Signal</keyword>
<dbReference type="STRING" id="634771.SAMN04488128_101473"/>
<organism evidence="3 4">
    <name type="scientific">Chitinophaga eiseniae</name>
    <dbReference type="NCBI Taxonomy" id="634771"/>
    <lineage>
        <taxon>Bacteria</taxon>
        <taxon>Pseudomonadati</taxon>
        <taxon>Bacteroidota</taxon>
        <taxon>Chitinophagia</taxon>
        <taxon>Chitinophagales</taxon>
        <taxon>Chitinophagaceae</taxon>
        <taxon>Chitinophaga</taxon>
    </lineage>
</organism>
<evidence type="ECO:0000313" key="3">
    <source>
        <dbReference type="EMBL" id="SJZ49615.1"/>
    </source>
</evidence>
<proteinExistence type="predicted"/>
<evidence type="ECO:0008006" key="5">
    <source>
        <dbReference type="Google" id="ProtNLM"/>
    </source>
</evidence>
<dbReference type="EMBL" id="FUWZ01000001">
    <property type="protein sequence ID" value="SJZ49615.1"/>
    <property type="molecule type" value="Genomic_DNA"/>
</dbReference>
<sequence length="196" mass="20693">MMKQVLRCMPYALILSVVVCFMSCSKDGPQGPAGPNGSNGAQGPQGPKGDPGDPGSANVIYSGWLDVRFQGAQTVTNPDGTVDTVLYAAAINAPKLDSAVLANALVNVYINLGTASQQSIVLLPYTDEFGTLIRYVAASKSINLISNGNPSTQTTTAGKRYQYRYVIVPGGVSARSSGSLDWKNYSQVRQALNLQD</sequence>
<evidence type="ECO:0000256" key="2">
    <source>
        <dbReference type="SAM" id="SignalP"/>
    </source>
</evidence>
<feature type="signal peptide" evidence="2">
    <location>
        <begin position="1"/>
        <end position="25"/>
    </location>
</feature>
<dbReference type="OrthoDB" id="956932at2"/>
<dbReference type="AlphaFoldDB" id="A0A1T4L4H1"/>
<protein>
    <recommendedName>
        <fullName evidence="5">Collagen triple helix repeat-containing protein</fullName>
    </recommendedName>
</protein>
<dbReference type="Proteomes" id="UP000190367">
    <property type="component" value="Unassembled WGS sequence"/>
</dbReference>
<accession>A0A1T4L4H1</accession>
<feature type="chain" id="PRO_5012684854" description="Collagen triple helix repeat-containing protein" evidence="2">
    <location>
        <begin position="26"/>
        <end position="196"/>
    </location>
</feature>
<name>A0A1T4L4H1_9BACT</name>
<feature type="region of interest" description="Disordered" evidence="1">
    <location>
        <begin position="30"/>
        <end position="54"/>
    </location>
</feature>
<dbReference type="Gene3D" id="1.20.5.320">
    <property type="entry name" value="6-Phosphogluconate Dehydrogenase, domain 3"/>
    <property type="match status" value="1"/>
</dbReference>
<evidence type="ECO:0000313" key="4">
    <source>
        <dbReference type="Proteomes" id="UP000190367"/>
    </source>
</evidence>
<gene>
    <name evidence="3" type="ORF">SAMN04488128_101473</name>
</gene>
<dbReference type="RefSeq" id="WP_143312741.1">
    <property type="nucleotide sequence ID" value="NZ_FUWZ01000001.1"/>
</dbReference>